<feature type="transmembrane region" description="Helical" evidence="2">
    <location>
        <begin position="54"/>
        <end position="72"/>
    </location>
</feature>
<protein>
    <submittedName>
        <fullName evidence="3">Uncharacterized protein</fullName>
    </submittedName>
</protein>
<proteinExistence type="predicted"/>
<evidence type="ECO:0000313" key="4">
    <source>
        <dbReference type="Proteomes" id="UP000245021"/>
    </source>
</evidence>
<dbReference type="AlphaFoldDB" id="A0A2R5HIY2"/>
<dbReference type="Proteomes" id="UP000245021">
    <property type="component" value="Unassembled WGS sequence"/>
</dbReference>
<comment type="caution">
    <text evidence="3">The sequence shown here is derived from an EMBL/GenBank/DDBJ whole genome shotgun (WGS) entry which is preliminary data.</text>
</comment>
<sequence length="73" mass="8247">MAEEAQKNQEQAETEEASNQSQLGAVVEKMFQDESDRIVNEEDPDAKRGKRTTIIIGLIMALIVLLTLIYRII</sequence>
<keyword evidence="2" id="KW-0472">Membrane</keyword>
<organism evidence="3 4">
    <name type="scientific">Lactococcus termiticola</name>
    <dbReference type="NCBI Taxonomy" id="2169526"/>
    <lineage>
        <taxon>Bacteria</taxon>
        <taxon>Bacillati</taxon>
        <taxon>Bacillota</taxon>
        <taxon>Bacilli</taxon>
        <taxon>Lactobacillales</taxon>
        <taxon>Streptococcaceae</taxon>
        <taxon>Lactococcus</taxon>
    </lineage>
</organism>
<accession>A0A2R5HIY2</accession>
<name>A0A2R5HIY2_9LACT</name>
<gene>
    <name evidence="3" type="ORF">NtB2_00471</name>
</gene>
<feature type="region of interest" description="Disordered" evidence="1">
    <location>
        <begin position="1"/>
        <end position="24"/>
    </location>
</feature>
<dbReference type="OrthoDB" id="9849703at2"/>
<evidence type="ECO:0000256" key="2">
    <source>
        <dbReference type="SAM" id="Phobius"/>
    </source>
</evidence>
<evidence type="ECO:0000313" key="3">
    <source>
        <dbReference type="EMBL" id="GBG96360.1"/>
    </source>
</evidence>
<keyword evidence="2" id="KW-1133">Transmembrane helix</keyword>
<keyword evidence="4" id="KW-1185">Reference proteome</keyword>
<reference evidence="3 4" key="1">
    <citation type="journal article" date="2018" name="Genome Announc.">
        <title>Draft Genome Sequence of Lactococcus sp. Strain NtB2 (JCM 32569), Isolated from the Gut of the Higher Termite Nasutitermes takasagoensis.</title>
        <authorList>
            <person name="Noda S."/>
            <person name="Aihara C."/>
            <person name="Yuki M."/>
            <person name="Ohkuma M."/>
        </authorList>
    </citation>
    <scope>NUCLEOTIDE SEQUENCE [LARGE SCALE GENOMIC DNA]</scope>
    <source>
        <strain evidence="3 4">NtB2</strain>
    </source>
</reference>
<keyword evidence="2" id="KW-0812">Transmembrane</keyword>
<dbReference type="EMBL" id="BFFO01000002">
    <property type="protein sequence ID" value="GBG96360.1"/>
    <property type="molecule type" value="Genomic_DNA"/>
</dbReference>
<dbReference type="RefSeq" id="WP_109245342.1">
    <property type="nucleotide sequence ID" value="NZ_BFFO01000002.1"/>
</dbReference>
<evidence type="ECO:0000256" key="1">
    <source>
        <dbReference type="SAM" id="MobiDB-lite"/>
    </source>
</evidence>